<reference evidence="3" key="1">
    <citation type="submission" date="2017-01" db="EMBL/GenBank/DDBJ databases">
        <authorList>
            <person name="Varghese N."/>
            <person name="Submissions S."/>
        </authorList>
    </citation>
    <scope>NUCLEOTIDE SEQUENCE [LARGE SCALE GENOMIC DNA]</scope>
    <source>
        <strain evidence="3">DSM 29430</strain>
    </source>
</reference>
<dbReference type="OrthoDB" id="246488at2"/>
<sequence length="356" mass="37248">MSALGHLVWRALLAALCLLPLAVHAEVMADVDDASGAVVISGLEAGEVAAMLADPEIVSLRVSGIASERGTPVTLAKKNGALVVAPRFTLMPGMNYVVALGNKSYPVSLPEPIAPAPMVVAFAPSQSTIPANTLRLYLRFSQPMARGQLRGAVMLSDAGGRLVDRPFLSLETELWDPSQTRATLLLDPGRIKQGVGPNLTGGAPLQAGQSYRLTVTADMESAAGVPLGEVVTIAFRAGPSERRAVDPTDWHIVPPLAGSQVPLTIVFDRIMDSGAARHLIELMGPDGRPIRGMVRTDGGGWSLTPTRPWTEGLHHLVLAPDLEDVSGNSVGSAFDAEPGTIGASERPVILPLGIGN</sequence>
<dbReference type="Proteomes" id="UP000186684">
    <property type="component" value="Unassembled WGS sequence"/>
</dbReference>
<evidence type="ECO:0000313" key="2">
    <source>
        <dbReference type="EMBL" id="SIT17622.1"/>
    </source>
</evidence>
<evidence type="ECO:0000256" key="1">
    <source>
        <dbReference type="SAM" id="SignalP"/>
    </source>
</evidence>
<dbReference type="STRING" id="633194.SAMN05421759_12711"/>
<keyword evidence="1" id="KW-0732">Signal</keyword>
<accession>A0A1N7Q424</accession>
<gene>
    <name evidence="2" type="ORF">SAMN05421759_12711</name>
</gene>
<feature type="chain" id="PRO_5013156670" description="SbsA Ig-like domain-containing protein" evidence="1">
    <location>
        <begin position="26"/>
        <end position="356"/>
    </location>
</feature>
<evidence type="ECO:0000313" key="3">
    <source>
        <dbReference type="Proteomes" id="UP000186684"/>
    </source>
</evidence>
<feature type="signal peptide" evidence="1">
    <location>
        <begin position="1"/>
        <end position="25"/>
    </location>
</feature>
<proteinExistence type="predicted"/>
<dbReference type="AlphaFoldDB" id="A0A1N7Q424"/>
<dbReference type="EMBL" id="FTOQ01000027">
    <property type="protein sequence ID" value="SIT17622.1"/>
    <property type="molecule type" value="Genomic_DNA"/>
</dbReference>
<evidence type="ECO:0008006" key="4">
    <source>
        <dbReference type="Google" id="ProtNLM"/>
    </source>
</evidence>
<dbReference type="RefSeq" id="WP_143526305.1">
    <property type="nucleotide sequence ID" value="NZ_FTOQ01000027.1"/>
</dbReference>
<keyword evidence="3" id="KW-1185">Reference proteome</keyword>
<name>A0A1N7Q424_9RHOB</name>
<protein>
    <recommendedName>
        <fullName evidence="4">SbsA Ig-like domain-containing protein</fullName>
    </recommendedName>
</protein>
<organism evidence="2 3">
    <name type="scientific">Roseivivax lentus</name>
    <dbReference type="NCBI Taxonomy" id="633194"/>
    <lineage>
        <taxon>Bacteria</taxon>
        <taxon>Pseudomonadati</taxon>
        <taxon>Pseudomonadota</taxon>
        <taxon>Alphaproteobacteria</taxon>
        <taxon>Rhodobacterales</taxon>
        <taxon>Roseobacteraceae</taxon>
        <taxon>Roseivivax</taxon>
    </lineage>
</organism>